<dbReference type="PROSITE" id="PS51708">
    <property type="entry name" value="CHAD"/>
    <property type="match status" value="1"/>
</dbReference>
<dbReference type="Pfam" id="PF05235">
    <property type="entry name" value="CHAD"/>
    <property type="match status" value="1"/>
</dbReference>
<dbReference type="Gene3D" id="1.40.20.10">
    <property type="entry name" value="CHAD domain"/>
    <property type="match status" value="1"/>
</dbReference>
<dbReference type="RefSeq" id="WP_090262392.1">
    <property type="nucleotide sequence ID" value="NZ_FNDS01000003.1"/>
</dbReference>
<dbReference type="InterPro" id="IPR038186">
    <property type="entry name" value="CHAD_dom_sf"/>
</dbReference>
<sequence>MSRAEALIERLFAAEVAFLHALARSAALTDAEALHDLRLSLRHLRGLLWPLREDAALADLDRAALALLRQTSALRDTQVLSTELSRLGLHAEAGARQAWVEEGCQALPASAVVHDLLRAFDGAPPALRQAVRAGRLKGLKGRLRRHLRRQWRSLCPLPIASPEEQHVTRLRVKRLRYLQASYPRLMPMAEPLKALLQGLQSALGDAHDLDFWCRQVAGDPALRPALAGWREAKAQAVARARILGGQLEQQLGSSAGRVTPARVPALRRVDAGDQAR</sequence>
<evidence type="ECO:0000313" key="3">
    <source>
        <dbReference type="Proteomes" id="UP000199636"/>
    </source>
</evidence>
<organism evidence="2 3">
    <name type="scientific">Pseudomonas panipatensis</name>
    <dbReference type="NCBI Taxonomy" id="428992"/>
    <lineage>
        <taxon>Bacteria</taxon>
        <taxon>Pseudomonadati</taxon>
        <taxon>Pseudomonadota</taxon>
        <taxon>Gammaproteobacteria</taxon>
        <taxon>Pseudomonadales</taxon>
        <taxon>Pseudomonadaceae</taxon>
        <taxon>Pseudomonas</taxon>
    </lineage>
</organism>
<dbReference type="Proteomes" id="UP000199636">
    <property type="component" value="Unassembled WGS sequence"/>
</dbReference>
<dbReference type="EMBL" id="FNDS01000003">
    <property type="protein sequence ID" value="SDH84985.1"/>
    <property type="molecule type" value="Genomic_DNA"/>
</dbReference>
<reference evidence="3" key="1">
    <citation type="submission" date="2016-10" db="EMBL/GenBank/DDBJ databases">
        <authorList>
            <person name="Varghese N."/>
            <person name="Submissions S."/>
        </authorList>
    </citation>
    <scope>NUCLEOTIDE SEQUENCE [LARGE SCALE GENOMIC DNA]</scope>
    <source>
        <strain evidence="3">CCM 7469</strain>
    </source>
</reference>
<feature type="domain" description="CHAD" evidence="1">
    <location>
        <begin position="1"/>
        <end position="256"/>
    </location>
</feature>
<dbReference type="STRING" id="428992.SAMN05216272_103423"/>
<protein>
    <submittedName>
        <fullName evidence="2">CHAD domain-containing protein</fullName>
    </submittedName>
</protein>
<dbReference type="PANTHER" id="PTHR39339:SF1">
    <property type="entry name" value="CHAD DOMAIN-CONTAINING PROTEIN"/>
    <property type="match status" value="1"/>
</dbReference>
<dbReference type="AlphaFoldDB" id="A0A1G8FS77"/>
<dbReference type="SMART" id="SM00880">
    <property type="entry name" value="CHAD"/>
    <property type="match status" value="1"/>
</dbReference>
<name>A0A1G8FS77_9PSED</name>
<proteinExistence type="predicted"/>
<evidence type="ECO:0000259" key="1">
    <source>
        <dbReference type="PROSITE" id="PS51708"/>
    </source>
</evidence>
<accession>A0A1G8FS77</accession>
<keyword evidence="3" id="KW-1185">Reference proteome</keyword>
<evidence type="ECO:0000313" key="2">
    <source>
        <dbReference type="EMBL" id="SDH84985.1"/>
    </source>
</evidence>
<dbReference type="OrthoDB" id="8587394at2"/>
<dbReference type="InterPro" id="IPR007899">
    <property type="entry name" value="CHAD_dom"/>
</dbReference>
<dbReference type="PANTHER" id="PTHR39339">
    <property type="entry name" value="SLR1444 PROTEIN"/>
    <property type="match status" value="1"/>
</dbReference>
<gene>
    <name evidence="2" type="ORF">SAMN05216272_103423</name>
</gene>